<name>A0ACD4DHN8_9NOCA</name>
<sequence>MTTTLHTQPVSLPDGYVEHRVRCPIPEVSILQKLTSGALDVHLDSDGDRLRFTLYSGGADVSLERVLHRLRSLDLEPVDHQHTVVQRPDGLLCHLSGFVVARGPLAAAARNDLDPGAVVETFRAMWSGRAESDGFAVLVLTAGLSWREVVILRAYAQFLRQSTLPYGRKRIETVLTSHPDIAAALVALFHAHFDPTLSDDRPALVDERRRVVRELVDEVEGLDADRIFRAYLDAIEATDRTNFHRPGALGSERPQLSFKLRSQDIPVLPEPRPQHEIFVYSPDVEGVHLRFGAVARGGIRWSDRFDDFRTEILGLAKAQAVKNAVIVPTGAKGGFVVKNTAISGEAGYRQFISGLLDITDNRTGRGDAVHPDAVVCRDGEDPYLVVAADKGTASFSDTANDVAADYGFWLGDAFASGGSVGYDHKAMGITARGAWVSVTRHLAEAGIDPDRSTFTVVGIGDMSGDVFGNGMLLSRNIRLVAAFDHRHVFLDPDPDPEASYRERQRLFELPRSSWNDYDRTLISAGGGVFERTAKSIPVTLQVAEALGLDPQVERLSPHELVGAVLRAPVDVLWNGGIGTYVKSSSETHAEVGDKANDAVRVDADQIRARVVGEGGNLGFTPLGRIEFARAGGRINTDALDNSAGVDCSDHEVNIKVLLSTVCGSDLAGERRAQTLARLTDEVAELVLENNRAQNRILGDARSNAAQLLAVHERMVEDLERRRGLDRTLESLPESEGFDELARTGRGLTSPELATLLAHAKLDFKRELAASGEFTDTWFDTRLAAYFPEALRTLGPIDDFPLRDQIIATEITNDIFARGGLTFVFRLREETNANAADIVRAFVVTSEVFGLEQLWADIENAQLPPAVEYELASEARRLLDRASRWFLTRRPQPLSVSSSIGRFRMVGEAAGQIAHWLQGAEAERLRATVARYVEAGVDPSIAQRVAEGLYRFSLLDIFEIAKETRHDIATVGRIYFALSEHLDVDTWLIRVSALPREKRWQSLARSALRDDLYRSLRHLSRDVVGTIRSDDSPQAAIVDWEELNRTRLERIRLILDEVDGTPDPDLAAMTVVTRQIRSVAGPFMI</sequence>
<accession>A0ACD4DHN8</accession>
<gene>
    <name evidence="1" type="ORF">OED52_02945</name>
</gene>
<dbReference type="Proteomes" id="UP001156484">
    <property type="component" value="Chromosome"/>
</dbReference>
<evidence type="ECO:0000313" key="2">
    <source>
        <dbReference type="Proteomes" id="UP001156484"/>
    </source>
</evidence>
<dbReference type="EMBL" id="CP107551">
    <property type="protein sequence ID" value="UYP19541.1"/>
    <property type="molecule type" value="Genomic_DNA"/>
</dbReference>
<proteinExistence type="predicted"/>
<keyword evidence="2" id="KW-1185">Reference proteome</keyword>
<reference evidence="1" key="1">
    <citation type="submission" date="2022-10" db="EMBL/GenBank/DDBJ databases">
        <title>Rhodococcus ferula Z13 complete genome.</title>
        <authorList>
            <person name="Long X."/>
            <person name="Zang M."/>
        </authorList>
    </citation>
    <scope>NUCLEOTIDE SEQUENCE</scope>
    <source>
        <strain evidence="1">Z13</strain>
    </source>
</reference>
<protein>
    <submittedName>
        <fullName evidence="1">NAD-glutamate dehydrogenase</fullName>
    </submittedName>
</protein>
<evidence type="ECO:0000313" key="1">
    <source>
        <dbReference type="EMBL" id="UYP19541.1"/>
    </source>
</evidence>
<organism evidence="1 2">
    <name type="scientific">Rhodococcus sacchari</name>
    <dbReference type="NCBI Taxonomy" id="2962047"/>
    <lineage>
        <taxon>Bacteria</taxon>
        <taxon>Bacillati</taxon>
        <taxon>Actinomycetota</taxon>
        <taxon>Actinomycetes</taxon>
        <taxon>Mycobacteriales</taxon>
        <taxon>Nocardiaceae</taxon>
        <taxon>Rhodococcus</taxon>
    </lineage>
</organism>